<dbReference type="EMBL" id="LR796440">
    <property type="protein sequence ID" value="CAB4144818.1"/>
    <property type="molecule type" value="Genomic_DNA"/>
</dbReference>
<protein>
    <submittedName>
        <fullName evidence="1">Uncharacterized protein</fullName>
    </submittedName>
</protein>
<dbReference type="EMBL" id="LR796361">
    <property type="protein sequence ID" value="CAB4139426.1"/>
    <property type="molecule type" value="Genomic_DNA"/>
</dbReference>
<proteinExistence type="predicted"/>
<name>A0A6J5M2Y0_9CAUD</name>
<reference evidence="1" key="1">
    <citation type="submission" date="2020-04" db="EMBL/GenBank/DDBJ databases">
        <authorList>
            <person name="Chiriac C."/>
            <person name="Salcher M."/>
            <person name="Ghai R."/>
            <person name="Kavagutti S V."/>
        </authorList>
    </citation>
    <scope>NUCLEOTIDE SEQUENCE</scope>
</reference>
<accession>A0A6J5M2Y0</accession>
<sequence length="54" mass="6361">MDKPIIETEFDDLDDGVEYCVYCYEVVPDWKGSCCGENHFLTGFEIKQYERDKS</sequence>
<evidence type="ECO:0000313" key="1">
    <source>
        <dbReference type="EMBL" id="CAB4139426.1"/>
    </source>
</evidence>
<organism evidence="1">
    <name type="scientific">uncultured Caudovirales phage</name>
    <dbReference type="NCBI Taxonomy" id="2100421"/>
    <lineage>
        <taxon>Viruses</taxon>
        <taxon>Duplodnaviria</taxon>
        <taxon>Heunggongvirae</taxon>
        <taxon>Uroviricota</taxon>
        <taxon>Caudoviricetes</taxon>
        <taxon>Peduoviridae</taxon>
        <taxon>Maltschvirus</taxon>
        <taxon>Maltschvirus maltsch</taxon>
    </lineage>
</organism>
<evidence type="ECO:0000313" key="2">
    <source>
        <dbReference type="EMBL" id="CAB4144818.1"/>
    </source>
</evidence>
<gene>
    <name evidence="1" type="ORF">UFOVP342_37</name>
    <name evidence="2" type="ORF">UFOVP454_66</name>
</gene>